<dbReference type="Gene3D" id="1.10.510.10">
    <property type="entry name" value="Transferase(Phosphotransferase) domain 1"/>
    <property type="match status" value="3"/>
</dbReference>
<evidence type="ECO:0000313" key="3">
    <source>
        <dbReference type="Proteomes" id="UP001454036"/>
    </source>
</evidence>
<dbReference type="Pfam" id="PF07714">
    <property type="entry name" value="PK_Tyr_Ser-Thr"/>
    <property type="match status" value="1"/>
</dbReference>
<gene>
    <name evidence="2" type="ORF">LIER_38924</name>
</gene>
<dbReference type="EMBL" id="BAABME010020232">
    <property type="protein sequence ID" value="GAA0159794.1"/>
    <property type="molecule type" value="Genomic_DNA"/>
</dbReference>
<reference evidence="2 3" key="1">
    <citation type="submission" date="2024-01" db="EMBL/GenBank/DDBJ databases">
        <title>The complete chloroplast genome sequence of Lithospermum erythrorhizon: insights into the phylogenetic relationship among Boraginaceae species and the maternal lineages of purple gromwells.</title>
        <authorList>
            <person name="Okada T."/>
            <person name="Watanabe K."/>
        </authorList>
    </citation>
    <scope>NUCLEOTIDE SEQUENCE [LARGE SCALE GENOMIC DNA]</scope>
</reference>
<dbReference type="PANTHER" id="PTHR44329:SF84">
    <property type="entry name" value="PROTEIN KINASE LIKE PROTEIN"/>
    <property type="match status" value="1"/>
</dbReference>
<name>A0AAV3Q6W5_LITER</name>
<dbReference type="PROSITE" id="PS50011">
    <property type="entry name" value="PROTEIN_KINASE_DOM"/>
    <property type="match status" value="1"/>
</dbReference>
<dbReference type="InterPro" id="IPR051681">
    <property type="entry name" value="Ser/Thr_Kinases-Pseudokinases"/>
</dbReference>
<dbReference type="Proteomes" id="UP001454036">
    <property type="component" value="Unassembled WGS sequence"/>
</dbReference>
<dbReference type="GO" id="GO:0004674">
    <property type="term" value="F:protein serine/threonine kinase activity"/>
    <property type="evidence" value="ECO:0007669"/>
    <property type="project" value="TreeGrafter"/>
</dbReference>
<comment type="caution">
    <text evidence="2">The sequence shown here is derived from an EMBL/GenBank/DDBJ whole genome shotgun (WGS) entry which is preliminary data.</text>
</comment>
<feature type="domain" description="Protein kinase" evidence="1">
    <location>
        <begin position="1"/>
        <end position="70"/>
    </location>
</feature>
<dbReference type="SUPFAM" id="SSF56112">
    <property type="entry name" value="Protein kinase-like (PK-like)"/>
    <property type="match status" value="2"/>
</dbReference>
<sequence length="298" mass="33899">MDVFYFGEILYELLDSITDSQPLKDCLLGLSSSQKDKIPESLVELVVACLSRDPENRPEFTLIAQNLESISSTINRAGDLDVGYGDLMSEIPFPTVYEEMHKSRHDADNQVEQQNTVDARIYLYIQELDIHTTPESTFPMSTELMDNGTLEEYMLELKPDVPINKTATKLALRISEAMQHLHAQGTHGDLKSNKDFFSLGGLEHREEKTDDMDLEHFKADVYNFSQILWELLTNNHTPFQASASSTKEKRPILEGVPYEMLELSMCCGSEKAEERPDFSQIIDTLTKLLNQQTPQEKV</sequence>
<keyword evidence="3" id="KW-1185">Reference proteome</keyword>
<protein>
    <recommendedName>
        <fullName evidence="1">Protein kinase domain-containing protein</fullName>
    </recommendedName>
</protein>
<dbReference type="InterPro" id="IPR011009">
    <property type="entry name" value="Kinase-like_dom_sf"/>
</dbReference>
<evidence type="ECO:0000313" key="2">
    <source>
        <dbReference type="EMBL" id="GAA0159794.1"/>
    </source>
</evidence>
<proteinExistence type="predicted"/>
<organism evidence="2 3">
    <name type="scientific">Lithospermum erythrorhizon</name>
    <name type="common">Purple gromwell</name>
    <name type="synonym">Lithospermum officinale var. erythrorhizon</name>
    <dbReference type="NCBI Taxonomy" id="34254"/>
    <lineage>
        <taxon>Eukaryota</taxon>
        <taxon>Viridiplantae</taxon>
        <taxon>Streptophyta</taxon>
        <taxon>Embryophyta</taxon>
        <taxon>Tracheophyta</taxon>
        <taxon>Spermatophyta</taxon>
        <taxon>Magnoliopsida</taxon>
        <taxon>eudicotyledons</taxon>
        <taxon>Gunneridae</taxon>
        <taxon>Pentapetalae</taxon>
        <taxon>asterids</taxon>
        <taxon>lamiids</taxon>
        <taxon>Boraginales</taxon>
        <taxon>Boraginaceae</taxon>
        <taxon>Boraginoideae</taxon>
        <taxon>Lithospermeae</taxon>
        <taxon>Lithospermum</taxon>
    </lineage>
</organism>
<evidence type="ECO:0000259" key="1">
    <source>
        <dbReference type="PROSITE" id="PS50011"/>
    </source>
</evidence>
<dbReference type="AlphaFoldDB" id="A0AAV3Q6W5"/>
<dbReference type="InterPro" id="IPR000719">
    <property type="entry name" value="Prot_kinase_dom"/>
</dbReference>
<dbReference type="InterPro" id="IPR001245">
    <property type="entry name" value="Ser-Thr/Tyr_kinase_cat_dom"/>
</dbReference>
<dbReference type="GO" id="GO:0005524">
    <property type="term" value="F:ATP binding"/>
    <property type="evidence" value="ECO:0007669"/>
    <property type="project" value="InterPro"/>
</dbReference>
<accession>A0AAV3Q6W5</accession>
<dbReference type="PANTHER" id="PTHR44329">
    <property type="entry name" value="SERINE/THREONINE-PROTEIN KINASE TNNI3K-RELATED"/>
    <property type="match status" value="1"/>
</dbReference>